<dbReference type="Pfam" id="PF12796">
    <property type="entry name" value="Ank_2"/>
    <property type="match status" value="1"/>
</dbReference>
<organism evidence="4 5">
    <name type="scientific">Cafeteria roenbergensis</name>
    <name type="common">Marine flagellate</name>
    <dbReference type="NCBI Taxonomy" id="33653"/>
    <lineage>
        <taxon>Eukaryota</taxon>
        <taxon>Sar</taxon>
        <taxon>Stramenopiles</taxon>
        <taxon>Bigyra</taxon>
        <taxon>Opalozoa</taxon>
        <taxon>Bicosoecida</taxon>
        <taxon>Cafeteriaceae</taxon>
        <taxon>Cafeteria</taxon>
    </lineage>
</organism>
<accession>A0A5A8C332</accession>
<dbReference type="InterPro" id="IPR050745">
    <property type="entry name" value="Multifunctional_regulatory"/>
</dbReference>
<dbReference type="SUPFAM" id="SSF48403">
    <property type="entry name" value="Ankyrin repeat"/>
    <property type="match status" value="1"/>
</dbReference>
<proteinExistence type="predicted"/>
<evidence type="ECO:0000313" key="4">
    <source>
        <dbReference type="EMBL" id="KAA0146919.1"/>
    </source>
</evidence>
<dbReference type="InterPro" id="IPR002110">
    <property type="entry name" value="Ankyrin_rpt"/>
</dbReference>
<evidence type="ECO:0000256" key="2">
    <source>
        <dbReference type="ARBA" id="ARBA00023043"/>
    </source>
</evidence>
<protein>
    <submittedName>
        <fullName evidence="4">Uncharacterized protein</fullName>
    </submittedName>
</protein>
<evidence type="ECO:0000313" key="5">
    <source>
        <dbReference type="Proteomes" id="UP000323011"/>
    </source>
</evidence>
<dbReference type="PROSITE" id="PS50088">
    <property type="entry name" value="ANK_REPEAT"/>
    <property type="match status" value="1"/>
</dbReference>
<keyword evidence="1" id="KW-0677">Repeat</keyword>
<reference evidence="4 5" key="1">
    <citation type="submission" date="2019-07" db="EMBL/GenBank/DDBJ databases">
        <title>Genomes of Cafeteria roenbergensis.</title>
        <authorList>
            <person name="Fischer M.G."/>
            <person name="Hackl T."/>
            <person name="Roman M."/>
        </authorList>
    </citation>
    <scope>NUCLEOTIDE SEQUENCE [LARGE SCALE GENOMIC DNA]</scope>
    <source>
        <strain evidence="4 5">BVI</strain>
    </source>
</reference>
<keyword evidence="5" id="KW-1185">Reference proteome</keyword>
<feature type="repeat" description="ANK" evidence="3">
    <location>
        <begin position="98"/>
        <end position="130"/>
    </location>
</feature>
<dbReference type="EMBL" id="VLTN01000075">
    <property type="protein sequence ID" value="KAA0146919.1"/>
    <property type="molecule type" value="Genomic_DNA"/>
</dbReference>
<dbReference type="AlphaFoldDB" id="A0A5A8C332"/>
<sequence length="268" mass="29239">MAAEAIRLMTRGDREGFVAALDAGLDPNALALGKVRILVIASRVGAVWAAEELLRRGADPNISGSDVLAHACAMEDPSFAWRLLREHGADPTLRRRGSRRTPLDNAVWWGHLELARELLDRGCPISERSMGVLPGLGDIVHCPDAVWQDMGRLLLERGADVTARDWSGASLIMHAADFSEDIALFMLKAGADPSVIDLHGEYALQLAVCHRLEYLADALARSELPTTDVERFLEVVRQWRWDRRGGLVLWREALSAGHSGAGASAARG</sequence>
<dbReference type="Proteomes" id="UP000323011">
    <property type="component" value="Unassembled WGS sequence"/>
</dbReference>
<gene>
    <name evidence="4" type="ORF">FNF29_07723</name>
</gene>
<comment type="caution">
    <text evidence="4">The sequence shown here is derived from an EMBL/GenBank/DDBJ whole genome shotgun (WGS) entry which is preliminary data.</text>
</comment>
<name>A0A5A8C332_CAFRO</name>
<evidence type="ECO:0000256" key="1">
    <source>
        <dbReference type="ARBA" id="ARBA00022737"/>
    </source>
</evidence>
<evidence type="ECO:0000256" key="3">
    <source>
        <dbReference type="PROSITE-ProRule" id="PRU00023"/>
    </source>
</evidence>
<dbReference type="PANTHER" id="PTHR24189:SF50">
    <property type="entry name" value="ANKYRIN REPEAT AND SOCS BOX PROTEIN 2"/>
    <property type="match status" value="1"/>
</dbReference>
<dbReference type="Gene3D" id="1.25.40.20">
    <property type="entry name" value="Ankyrin repeat-containing domain"/>
    <property type="match status" value="2"/>
</dbReference>
<dbReference type="PANTHER" id="PTHR24189">
    <property type="entry name" value="MYOTROPHIN"/>
    <property type="match status" value="1"/>
</dbReference>
<keyword evidence="2 3" id="KW-0040">ANK repeat</keyword>
<dbReference type="InterPro" id="IPR036770">
    <property type="entry name" value="Ankyrin_rpt-contain_sf"/>
</dbReference>
<dbReference type="SMART" id="SM00248">
    <property type="entry name" value="ANK"/>
    <property type="match status" value="5"/>
</dbReference>